<dbReference type="SUPFAM" id="SSF54427">
    <property type="entry name" value="NTF2-like"/>
    <property type="match status" value="1"/>
</dbReference>
<proteinExistence type="predicted"/>
<protein>
    <submittedName>
        <fullName evidence="1">Nuclear transport factor 2 family protein</fullName>
    </submittedName>
</protein>
<comment type="caution">
    <text evidence="1">The sequence shown here is derived from an EMBL/GenBank/DDBJ whole genome shotgun (WGS) entry which is preliminary data.</text>
</comment>
<name>A0ABT6MMA4_9GAMM</name>
<dbReference type="Gene3D" id="3.10.450.50">
    <property type="match status" value="1"/>
</dbReference>
<evidence type="ECO:0000313" key="2">
    <source>
        <dbReference type="Proteomes" id="UP001160550"/>
    </source>
</evidence>
<reference evidence="1" key="2">
    <citation type="submission" date="2023-04" db="EMBL/GenBank/DDBJ databases">
        <authorList>
            <person name="Sun J.-Q."/>
        </authorList>
    </citation>
    <scope>NUCLEOTIDE SEQUENCE</scope>
    <source>
        <strain evidence="1">CC-YY355</strain>
    </source>
</reference>
<gene>
    <name evidence="1" type="ORF">QF205_01405</name>
</gene>
<reference evidence="1" key="1">
    <citation type="journal article" date="2007" name="Int. J. Syst. Evol. Microbiol.">
        <title>Luteimonas composti sp. nov., a moderately thermophilic bacterium isolated from food waste.</title>
        <authorList>
            <person name="Young C.C."/>
            <person name="Kampfer P."/>
            <person name="Chen W.M."/>
            <person name="Yen W.S."/>
            <person name="Arun A.B."/>
            <person name="Lai W.A."/>
            <person name="Shen F.T."/>
            <person name="Rekha P.D."/>
            <person name="Lin K.Y."/>
            <person name="Chou J.H."/>
        </authorList>
    </citation>
    <scope>NUCLEOTIDE SEQUENCE</scope>
    <source>
        <strain evidence="1">CC-YY355</strain>
    </source>
</reference>
<dbReference type="Proteomes" id="UP001160550">
    <property type="component" value="Unassembled WGS sequence"/>
</dbReference>
<keyword evidence="2" id="KW-1185">Reference proteome</keyword>
<accession>A0ABT6MMA4</accession>
<dbReference type="RefSeq" id="WP_280940936.1">
    <property type="nucleotide sequence ID" value="NZ_JARYGX010000003.1"/>
</dbReference>
<organism evidence="1 2">
    <name type="scientific">Luteimonas composti</name>
    <dbReference type="NCBI Taxonomy" id="398257"/>
    <lineage>
        <taxon>Bacteria</taxon>
        <taxon>Pseudomonadati</taxon>
        <taxon>Pseudomonadota</taxon>
        <taxon>Gammaproteobacteria</taxon>
        <taxon>Lysobacterales</taxon>
        <taxon>Lysobacteraceae</taxon>
        <taxon>Luteimonas</taxon>
    </lineage>
</organism>
<sequence length="159" mass="17382">MENRIQDRPRHRMRDRAASGRWLFVALAVSLLAACAREAPEAALRGRVASLVAAIDRREPAALQQHLAPDFIGNGGLDRDGARRLAAGLALRHRETGIAIGPLQVEMAQDHATVRTTALLRGGSGGMLPDSAQAYEVQSGWRLEDGEWMLASLRWQPML</sequence>
<dbReference type="EMBL" id="JARYGX010000003">
    <property type="protein sequence ID" value="MDH7451737.1"/>
    <property type="molecule type" value="Genomic_DNA"/>
</dbReference>
<dbReference type="PROSITE" id="PS51257">
    <property type="entry name" value="PROKAR_LIPOPROTEIN"/>
    <property type="match status" value="1"/>
</dbReference>
<evidence type="ECO:0000313" key="1">
    <source>
        <dbReference type="EMBL" id="MDH7451737.1"/>
    </source>
</evidence>
<dbReference type="InterPro" id="IPR032710">
    <property type="entry name" value="NTF2-like_dom_sf"/>
</dbReference>